<sequence>MLQDEIFGSLSKEWSCRDGPLRHLSALLSPTLPSPSSLIVYGPRATGKSAIVKSYLEASRLRHAIVRCQECVTGRHLLEQIAASVHEGSTKHELNSDVAPHPGRCENISTLVVHLQRTLEGNDKFVLVLDGIDEQRDRAPTLLPALGRLGEVLPQLILLLVVRYPSPRFLHQAGIPHVHFPPYSRAQSVHILARKPPDIFVEPPSEALDYDDDTHEEDKAWLWPRFCAAVWDSFAQSAVRDLASFRDTCHKLWRPFVAPVINGDFGTRDFSRLLVAQRRILQDESSLLDSVVGSAEAATLISKNKTHELPYYSKWILVAAYLASFNPARLDALYFMKTTEKKRRKKGGGTARSGGRPSQKRQISRHLLGASAFTIDRLLAILHAILPDEVRTTIDMYKQIATLSNLRLLVRAGGIGSSDPLEPGGKLRVGPLISWEHVQSLARNLDFNLIDYVAE</sequence>
<dbReference type="InterPro" id="IPR041664">
    <property type="entry name" value="AAA_16"/>
</dbReference>
<protein>
    <submittedName>
        <fullName evidence="11">Uncharacterized protein</fullName>
    </submittedName>
</protein>
<keyword evidence="12" id="KW-1185">Reference proteome</keyword>
<evidence type="ECO:0000256" key="6">
    <source>
        <dbReference type="ARBA" id="ARBA00023242"/>
    </source>
</evidence>
<dbReference type="Pfam" id="PF14630">
    <property type="entry name" value="ORC5_C"/>
    <property type="match status" value="1"/>
</dbReference>
<comment type="subcellular location">
    <subcellularLocation>
        <location evidence="1">Nucleus</location>
    </subcellularLocation>
</comment>
<dbReference type="eggNOG" id="KOG2543">
    <property type="taxonomic scope" value="Eukaryota"/>
</dbReference>
<evidence type="ECO:0000259" key="8">
    <source>
        <dbReference type="Pfam" id="PF13191"/>
    </source>
</evidence>
<evidence type="ECO:0000256" key="7">
    <source>
        <dbReference type="SAM" id="MobiDB-lite"/>
    </source>
</evidence>
<dbReference type="GO" id="GO:0005664">
    <property type="term" value="C:nuclear origin of replication recognition complex"/>
    <property type="evidence" value="ECO:0007669"/>
    <property type="project" value="TreeGrafter"/>
</dbReference>
<evidence type="ECO:0000256" key="2">
    <source>
        <dbReference type="ARBA" id="ARBA00006269"/>
    </source>
</evidence>
<proteinExistence type="inferred from homology"/>
<dbReference type="InterPro" id="IPR048866">
    <property type="entry name" value="ORC5_lid"/>
</dbReference>
<organism evidence="11 12">
    <name type="scientific">Sphaerulina musiva (strain SO2202)</name>
    <name type="common">Poplar stem canker fungus</name>
    <name type="synonym">Septoria musiva</name>
    <dbReference type="NCBI Taxonomy" id="692275"/>
    <lineage>
        <taxon>Eukaryota</taxon>
        <taxon>Fungi</taxon>
        <taxon>Dikarya</taxon>
        <taxon>Ascomycota</taxon>
        <taxon>Pezizomycotina</taxon>
        <taxon>Dothideomycetes</taxon>
        <taxon>Dothideomycetidae</taxon>
        <taxon>Mycosphaerellales</taxon>
        <taxon>Mycosphaerellaceae</taxon>
        <taxon>Sphaerulina</taxon>
    </lineage>
</organism>
<evidence type="ECO:0000313" key="11">
    <source>
        <dbReference type="EMBL" id="EMF15973.1"/>
    </source>
</evidence>
<dbReference type="PANTHER" id="PTHR12705">
    <property type="entry name" value="ORIGIN RECOGNITION COMPLEX SUBUNIT 5"/>
    <property type="match status" value="1"/>
</dbReference>
<comment type="similarity">
    <text evidence="2">Belongs to the ORC5 family.</text>
</comment>
<dbReference type="GeneID" id="27905111"/>
<keyword evidence="5" id="KW-0067">ATP-binding</keyword>
<feature type="region of interest" description="Disordered" evidence="7">
    <location>
        <begin position="343"/>
        <end position="362"/>
    </location>
</feature>
<evidence type="ECO:0000256" key="5">
    <source>
        <dbReference type="ARBA" id="ARBA00022840"/>
    </source>
</evidence>
<dbReference type="Pfam" id="PF21639">
    <property type="entry name" value="ORC5_lid"/>
    <property type="match status" value="1"/>
</dbReference>
<reference evidence="11 12" key="1">
    <citation type="journal article" date="2012" name="PLoS Pathog.">
        <title>Diverse lifestyles and strategies of plant pathogenesis encoded in the genomes of eighteen Dothideomycetes fungi.</title>
        <authorList>
            <person name="Ohm R.A."/>
            <person name="Feau N."/>
            <person name="Henrissat B."/>
            <person name="Schoch C.L."/>
            <person name="Horwitz B.A."/>
            <person name="Barry K.W."/>
            <person name="Condon B.J."/>
            <person name="Copeland A.C."/>
            <person name="Dhillon B."/>
            <person name="Glaser F."/>
            <person name="Hesse C.N."/>
            <person name="Kosti I."/>
            <person name="LaButti K."/>
            <person name="Lindquist E.A."/>
            <person name="Lucas S."/>
            <person name="Salamov A.A."/>
            <person name="Bradshaw R.E."/>
            <person name="Ciuffetti L."/>
            <person name="Hamelin R.C."/>
            <person name="Kema G.H.J."/>
            <person name="Lawrence C."/>
            <person name="Scott J.A."/>
            <person name="Spatafora J.W."/>
            <person name="Turgeon B.G."/>
            <person name="de Wit P.J.G.M."/>
            <person name="Zhong S."/>
            <person name="Goodwin S.B."/>
            <person name="Grigoriev I.V."/>
        </authorList>
    </citation>
    <scope>NUCLEOTIDE SEQUENCE [LARGE SCALE GENOMIC DNA]</scope>
    <source>
        <strain evidence="11 12">SO2202</strain>
    </source>
</reference>
<feature type="domain" description="ORC5 lid" evidence="10">
    <location>
        <begin position="223"/>
        <end position="282"/>
    </location>
</feature>
<dbReference type="InterPro" id="IPR047088">
    <property type="entry name" value="ORC5_C"/>
</dbReference>
<accession>M3CQM0</accession>
<evidence type="ECO:0000256" key="3">
    <source>
        <dbReference type="ARBA" id="ARBA00022705"/>
    </source>
</evidence>
<evidence type="ECO:0000259" key="9">
    <source>
        <dbReference type="Pfam" id="PF14630"/>
    </source>
</evidence>
<dbReference type="AlphaFoldDB" id="M3CQM0"/>
<keyword evidence="3" id="KW-0235">DNA replication</keyword>
<evidence type="ECO:0000313" key="12">
    <source>
        <dbReference type="Proteomes" id="UP000016931"/>
    </source>
</evidence>
<keyword evidence="6" id="KW-0539">Nucleus</keyword>
<feature type="domain" description="Origin recognition complex subunit 5 C-terminal" evidence="9">
    <location>
        <begin position="309"/>
        <end position="452"/>
    </location>
</feature>
<dbReference type="InterPro" id="IPR020796">
    <property type="entry name" value="ORC5"/>
</dbReference>
<evidence type="ECO:0000256" key="4">
    <source>
        <dbReference type="ARBA" id="ARBA00022741"/>
    </source>
</evidence>
<dbReference type="GO" id="GO:0006270">
    <property type="term" value="P:DNA replication initiation"/>
    <property type="evidence" value="ECO:0007669"/>
    <property type="project" value="TreeGrafter"/>
</dbReference>
<dbReference type="Gene3D" id="3.40.50.300">
    <property type="entry name" value="P-loop containing nucleotide triphosphate hydrolases"/>
    <property type="match status" value="1"/>
</dbReference>
<dbReference type="OMA" id="QLRRWHG"/>
<gene>
    <name evidence="11" type="ORF">SEPMUDRAFT_162032</name>
</gene>
<feature type="domain" description="Orc1-like AAA ATPase" evidence="8">
    <location>
        <begin position="14"/>
        <end position="158"/>
    </location>
</feature>
<keyword evidence="4" id="KW-0547">Nucleotide-binding</keyword>
<dbReference type="EMBL" id="KB456261">
    <property type="protein sequence ID" value="EMF15973.1"/>
    <property type="molecule type" value="Genomic_DNA"/>
</dbReference>
<dbReference type="InterPro" id="IPR027417">
    <property type="entry name" value="P-loop_NTPase"/>
</dbReference>
<dbReference type="HOGENOM" id="CLU_028223_2_0_1"/>
<evidence type="ECO:0000256" key="1">
    <source>
        <dbReference type="ARBA" id="ARBA00004123"/>
    </source>
</evidence>
<dbReference type="OrthoDB" id="365981at2759"/>
<name>M3CQM0_SPHMS</name>
<dbReference type="RefSeq" id="XP_016764094.1">
    <property type="nucleotide sequence ID" value="XM_016907974.1"/>
</dbReference>
<dbReference type="Proteomes" id="UP000016931">
    <property type="component" value="Unassembled WGS sequence"/>
</dbReference>
<dbReference type="Pfam" id="PF13191">
    <property type="entry name" value="AAA_16"/>
    <property type="match status" value="1"/>
</dbReference>
<dbReference type="SUPFAM" id="SSF52540">
    <property type="entry name" value="P-loop containing nucleoside triphosphate hydrolases"/>
    <property type="match status" value="1"/>
</dbReference>
<dbReference type="PANTHER" id="PTHR12705:SF0">
    <property type="entry name" value="ORIGIN RECOGNITION COMPLEX SUBUNIT 5"/>
    <property type="match status" value="1"/>
</dbReference>
<dbReference type="GO" id="GO:0003688">
    <property type="term" value="F:DNA replication origin binding"/>
    <property type="evidence" value="ECO:0007669"/>
    <property type="project" value="TreeGrafter"/>
</dbReference>
<dbReference type="STRING" id="692275.M3CQM0"/>
<evidence type="ECO:0000259" key="10">
    <source>
        <dbReference type="Pfam" id="PF21639"/>
    </source>
</evidence>